<keyword evidence="10" id="KW-1185">Reference proteome</keyword>
<evidence type="ECO:0000256" key="6">
    <source>
        <dbReference type="ARBA" id="ARBA00022989"/>
    </source>
</evidence>
<evidence type="ECO:0000313" key="9">
    <source>
        <dbReference type="EMBL" id="USG64282.1"/>
    </source>
</evidence>
<organism evidence="9 10">
    <name type="scientific">Brevibacillus ruminantium</name>
    <dbReference type="NCBI Taxonomy" id="2950604"/>
    <lineage>
        <taxon>Bacteria</taxon>
        <taxon>Bacillati</taxon>
        <taxon>Bacillota</taxon>
        <taxon>Bacilli</taxon>
        <taxon>Bacillales</taxon>
        <taxon>Paenibacillaceae</taxon>
        <taxon>Brevibacillus</taxon>
    </lineage>
</organism>
<keyword evidence="7 8" id="KW-0472">Membrane</keyword>
<feature type="transmembrane region" description="Helical" evidence="8">
    <location>
        <begin position="232"/>
        <end position="255"/>
    </location>
</feature>
<comment type="subcellular location">
    <subcellularLocation>
        <location evidence="1">Membrane</location>
        <topology evidence="1">Multi-pass membrane protein</topology>
    </subcellularLocation>
</comment>
<dbReference type="EMBL" id="CP098755">
    <property type="protein sequence ID" value="USG64282.1"/>
    <property type="molecule type" value="Genomic_DNA"/>
</dbReference>
<evidence type="ECO:0000256" key="4">
    <source>
        <dbReference type="ARBA" id="ARBA00022544"/>
    </source>
</evidence>
<dbReference type="Proteomes" id="UP001056500">
    <property type="component" value="Chromosome"/>
</dbReference>
<keyword evidence="5 8" id="KW-0812">Transmembrane</keyword>
<feature type="transmembrane region" description="Helical" evidence="8">
    <location>
        <begin position="92"/>
        <end position="111"/>
    </location>
</feature>
<feature type="transmembrane region" description="Helical" evidence="8">
    <location>
        <begin position="319"/>
        <end position="338"/>
    </location>
</feature>
<name>A0ABY4WB71_9BACL</name>
<feature type="transmembrane region" description="Helical" evidence="8">
    <location>
        <begin position="285"/>
        <end position="307"/>
    </location>
</feature>
<protein>
    <submittedName>
        <fullName evidence="9">Spore germination protein</fullName>
    </submittedName>
</protein>
<dbReference type="RefSeq" id="WP_251871396.1">
    <property type="nucleotide sequence ID" value="NZ_CP098755.1"/>
</dbReference>
<dbReference type="NCBIfam" id="TIGR00912">
    <property type="entry name" value="2A0309"/>
    <property type="match status" value="1"/>
</dbReference>
<feature type="transmembrane region" description="Helical" evidence="8">
    <location>
        <begin position="161"/>
        <end position="181"/>
    </location>
</feature>
<feature type="transmembrane region" description="Helical" evidence="8">
    <location>
        <begin position="201"/>
        <end position="220"/>
    </location>
</feature>
<evidence type="ECO:0000256" key="5">
    <source>
        <dbReference type="ARBA" id="ARBA00022692"/>
    </source>
</evidence>
<keyword evidence="4" id="KW-0309">Germination</keyword>
<dbReference type="Gene3D" id="1.20.1740.10">
    <property type="entry name" value="Amino acid/polyamine transporter I"/>
    <property type="match status" value="1"/>
</dbReference>
<reference evidence="9" key="1">
    <citation type="submission" date="2022-06" db="EMBL/GenBank/DDBJ databases">
        <title>Genome sequencing of Brevibacillus sp. BB3-R1.</title>
        <authorList>
            <person name="Heo J."/>
            <person name="Lee D."/>
            <person name="Won M."/>
            <person name="Han B.-H."/>
            <person name="Hong S.-B."/>
            <person name="Kwon S.-W."/>
        </authorList>
    </citation>
    <scope>NUCLEOTIDE SEQUENCE</scope>
    <source>
        <strain evidence="9">BB3-R1</strain>
    </source>
</reference>
<feature type="transmembrane region" description="Helical" evidence="8">
    <location>
        <begin position="12"/>
        <end position="35"/>
    </location>
</feature>
<evidence type="ECO:0000256" key="1">
    <source>
        <dbReference type="ARBA" id="ARBA00004141"/>
    </source>
</evidence>
<dbReference type="PANTHER" id="PTHR34975:SF2">
    <property type="entry name" value="SPORE GERMINATION PROTEIN A2"/>
    <property type="match status" value="1"/>
</dbReference>
<keyword evidence="3" id="KW-0813">Transport</keyword>
<comment type="similarity">
    <text evidence="2">Belongs to the amino acid-polyamine-organocation (APC) superfamily. Spore germination protein (SGP) (TC 2.A.3.9) family.</text>
</comment>
<gene>
    <name evidence="9" type="ORF">NDK47_19270</name>
</gene>
<feature type="transmembrane region" description="Helical" evidence="8">
    <location>
        <begin position="131"/>
        <end position="149"/>
    </location>
</feature>
<sequence>MSHGGGSNRPNSLSLWQMTCLITSTLIGVGVLTLPRTTTSKLYEAGWMGPLIGSVLPFLSILIIAVLSRRFPGLTFVQYSRIIWGGSKHPRLGLVLSLPWIFAFLTVLYVTTGITARMFGEVVVTAVLLDTPLEMIIITMFVLAFILCMHETDTVARVNEILFPLILFPVLFIAIASFQKAEWNHLMPLIRVPMHTLLKGSFEANFSYQGYEIMLIFFAFAHENTSKIRSGIYGIGIAVFVYLLIVVAGIAVFGYEELQRVTWPTLELVKTTQVPGLILERLESAFLAVWVAAVFTTVANGYYAMIYSLRQLFHRGIRFQRILAIVLMIPLFFLVLRPQNIIEIFKVTTVVGYTTVWVSFFSPLIHLVVLFFQDRRNKLNKEGTAGG</sequence>
<evidence type="ECO:0000256" key="8">
    <source>
        <dbReference type="SAM" id="Phobius"/>
    </source>
</evidence>
<evidence type="ECO:0000256" key="7">
    <source>
        <dbReference type="ARBA" id="ARBA00023136"/>
    </source>
</evidence>
<proteinExistence type="inferred from homology"/>
<dbReference type="InterPro" id="IPR004761">
    <property type="entry name" value="Spore_GerAB"/>
</dbReference>
<accession>A0ABY4WB71</accession>
<dbReference type="Pfam" id="PF03845">
    <property type="entry name" value="Spore_permease"/>
    <property type="match status" value="1"/>
</dbReference>
<keyword evidence="6 8" id="KW-1133">Transmembrane helix</keyword>
<evidence type="ECO:0000256" key="2">
    <source>
        <dbReference type="ARBA" id="ARBA00007998"/>
    </source>
</evidence>
<feature type="transmembrane region" description="Helical" evidence="8">
    <location>
        <begin position="350"/>
        <end position="372"/>
    </location>
</feature>
<evidence type="ECO:0000313" key="10">
    <source>
        <dbReference type="Proteomes" id="UP001056500"/>
    </source>
</evidence>
<dbReference type="PANTHER" id="PTHR34975">
    <property type="entry name" value="SPORE GERMINATION PROTEIN A2"/>
    <property type="match status" value="1"/>
</dbReference>
<evidence type="ECO:0000256" key="3">
    <source>
        <dbReference type="ARBA" id="ARBA00022448"/>
    </source>
</evidence>
<feature type="transmembrane region" description="Helical" evidence="8">
    <location>
        <begin position="47"/>
        <end position="71"/>
    </location>
</feature>